<dbReference type="Proteomes" id="UP000278775">
    <property type="component" value="Unassembled WGS sequence"/>
</dbReference>
<proteinExistence type="predicted"/>
<sequence>MEKKENKNYLIQSNYFTKSILKDVSEIQKDIIYFLQTQIDFTEPDPTGKVIFNYDKFLKYKKIDIKKNAYSSDEILKFCEGLVDINGMFYNKQTSSTVFFNLFSDVEVNDLNPKEFTISFANFGKIFFYEKFAMEYAKTSKIQYTQIESSIIDLRGDKRKKFFEILSQYKQTGFYKVSLEEFKKLLGFIVYVNHPNDSNSIDNQHIQLRLLFQGDEYSNKYKRQEYLQSWSEFKRVFLDPAIEDFNSKTKLDISNIGYKTIRTGRKITGLHFTFQKRLEKAALSEDMLRAIKYFTEYGLTESQTVFLLQRIGAKEMYHRFNLACTFNRNYDEKNSKYFRQKIWIDNATGETIKKLGGFLYEKVFPELKN</sequence>
<dbReference type="InterPro" id="IPR036388">
    <property type="entry name" value="WH-like_DNA-bd_sf"/>
</dbReference>
<dbReference type="Pfam" id="PF21205">
    <property type="entry name" value="Rep3_C"/>
    <property type="match status" value="1"/>
</dbReference>
<evidence type="ECO:0000313" key="1">
    <source>
        <dbReference type="EMBL" id="RNA63929.1"/>
    </source>
</evidence>
<dbReference type="InterPro" id="IPR036390">
    <property type="entry name" value="WH_DNA-bd_sf"/>
</dbReference>
<comment type="caution">
    <text evidence="1">The sequence shown here is derived from an EMBL/GenBank/DDBJ whole genome shotgun (WGS) entry which is preliminary data.</text>
</comment>
<name>A0A3M7TMU7_9FLAO</name>
<evidence type="ECO:0000313" key="2">
    <source>
        <dbReference type="Proteomes" id="UP000278775"/>
    </source>
</evidence>
<protein>
    <submittedName>
        <fullName evidence="1">Replication initiation protein</fullName>
    </submittedName>
</protein>
<dbReference type="EMBL" id="QWIU01000001">
    <property type="protein sequence ID" value="RNA63929.1"/>
    <property type="molecule type" value="Genomic_DNA"/>
</dbReference>
<dbReference type="AlphaFoldDB" id="A0A3M7TMU7"/>
<dbReference type="SUPFAM" id="SSF46785">
    <property type="entry name" value="Winged helix' DNA-binding domain"/>
    <property type="match status" value="1"/>
</dbReference>
<dbReference type="Gene3D" id="1.10.10.10">
    <property type="entry name" value="Winged helix-like DNA-binding domain superfamily/Winged helix DNA-binding domain"/>
    <property type="match status" value="1"/>
</dbReference>
<gene>
    <name evidence="1" type="ORF">D1631_00010</name>
</gene>
<dbReference type="RefSeq" id="WP_122634700.1">
    <property type="nucleotide sequence ID" value="NZ_QWIU01000001.1"/>
</dbReference>
<reference evidence="1 2" key="1">
    <citation type="submission" date="2018-08" db="EMBL/GenBank/DDBJ databases">
        <title>Chryseobacterium nematophagum: a novel matrix digesting pathogen of nematodes.</title>
        <authorList>
            <person name="Page A."/>
            <person name="Roberts M."/>
            <person name="Felix M.-A."/>
            <person name="Weir W."/>
        </authorList>
    </citation>
    <scope>NUCLEOTIDE SEQUENCE [LARGE SCALE GENOMIC DNA]</scope>
    <source>
        <strain evidence="1 2">JUb129</strain>
    </source>
</reference>
<dbReference type="OrthoDB" id="1242035at2"/>
<organism evidence="1 2">
    <name type="scientific">Chryseobacterium nematophagum</name>
    <dbReference type="NCBI Taxonomy" id="2305228"/>
    <lineage>
        <taxon>Bacteria</taxon>
        <taxon>Pseudomonadati</taxon>
        <taxon>Bacteroidota</taxon>
        <taxon>Flavobacteriia</taxon>
        <taxon>Flavobacteriales</taxon>
        <taxon>Weeksellaceae</taxon>
        <taxon>Chryseobacterium group</taxon>
        <taxon>Chryseobacterium</taxon>
    </lineage>
</organism>
<accession>A0A3M7TMU7</accession>